<feature type="transmembrane region" description="Helical" evidence="10">
    <location>
        <begin position="195"/>
        <end position="216"/>
    </location>
</feature>
<comment type="caution">
    <text evidence="11">The sequence shown here is derived from an EMBL/GenBank/DDBJ whole genome shotgun (WGS) entry which is preliminary data.</text>
</comment>
<evidence type="ECO:0000256" key="2">
    <source>
        <dbReference type="ARBA" id="ARBA00005452"/>
    </source>
</evidence>
<evidence type="ECO:0000256" key="4">
    <source>
        <dbReference type="ARBA" id="ARBA00022475"/>
    </source>
</evidence>
<dbReference type="AlphaFoldDB" id="A0A2T3MQR2"/>
<feature type="transmembrane region" description="Helical" evidence="10">
    <location>
        <begin position="228"/>
        <end position="249"/>
    </location>
</feature>
<dbReference type="Pfam" id="PF03222">
    <property type="entry name" value="Trp_Tyr_perm"/>
    <property type="match status" value="1"/>
</dbReference>
<feature type="transmembrane region" description="Helical" evidence="10">
    <location>
        <begin position="389"/>
        <end position="415"/>
    </location>
</feature>
<name>A0A2T3MQR2_9GAMM</name>
<dbReference type="GO" id="GO:0005886">
    <property type="term" value="C:plasma membrane"/>
    <property type="evidence" value="ECO:0007669"/>
    <property type="project" value="UniProtKB-SubCell"/>
</dbReference>
<dbReference type="EMBL" id="PYMC01000030">
    <property type="protein sequence ID" value="PSV99442.1"/>
    <property type="molecule type" value="Genomic_DNA"/>
</dbReference>
<evidence type="ECO:0000256" key="3">
    <source>
        <dbReference type="ARBA" id="ARBA00022448"/>
    </source>
</evidence>
<accession>A0A2T3MQR2</accession>
<evidence type="ECO:0000313" key="12">
    <source>
        <dbReference type="Proteomes" id="UP000240904"/>
    </source>
</evidence>
<feature type="transmembrane region" description="Helical" evidence="10">
    <location>
        <begin position="326"/>
        <end position="343"/>
    </location>
</feature>
<evidence type="ECO:0000256" key="6">
    <source>
        <dbReference type="ARBA" id="ARBA00022692"/>
    </source>
</evidence>
<sequence length="417" mass="44778">MEKSPTFVVSDSIKEKNPSLIGGACIIASVCVGAGMLGLPSAGAGAWTTWSVLAIAVTMVVMTVSGWMLLEAFKSYDLKVSFNTVTKDMLGDKVNMFNNLTVYFVGGILLYAYTTSSGLILQDVLGLDSKITSILFVLVFSPFVWHSTRAVDRISVVLILFMVLSFAFGVSGLAINVDMSVLFDTINEKTSYAPYAMAMLPVALTSFGYHHSVASMRAYYGEEQKAKYAILGGTIIALSLYFLWLFSIYGNLPRSQFGPVIEQGGNVDALLAALGSVIESEKVANAINIFSMAAILSSFIGVGLGVFDYLADLFKFEDTKQGRAKTWLVTFMPPLILSLLFPFGFIIAIGYAGAAATVWTCIIPALLVRKARTLENGDKGFKAPGGQPMIVVVIGFGILTAVFHFMAMLGILPAFTG</sequence>
<evidence type="ECO:0000256" key="9">
    <source>
        <dbReference type="ARBA" id="ARBA00023136"/>
    </source>
</evidence>
<keyword evidence="6 10" id="KW-0812">Transmembrane</keyword>
<feature type="transmembrane region" description="Helical" evidence="10">
    <location>
        <begin position="94"/>
        <end position="113"/>
    </location>
</feature>
<keyword evidence="5 10" id="KW-0997">Cell inner membrane</keyword>
<evidence type="ECO:0000256" key="5">
    <source>
        <dbReference type="ARBA" id="ARBA00022519"/>
    </source>
</evidence>
<dbReference type="Gene3D" id="1.20.1740.10">
    <property type="entry name" value="Amino acid/polyamine transporter I"/>
    <property type="match status" value="1"/>
</dbReference>
<keyword evidence="8 10" id="KW-1133">Transmembrane helix</keyword>
<keyword evidence="3 10" id="KW-0813">Transport</keyword>
<evidence type="ECO:0000256" key="7">
    <source>
        <dbReference type="ARBA" id="ARBA00022970"/>
    </source>
</evidence>
<dbReference type="OrthoDB" id="18749at2"/>
<dbReference type="InterPro" id="IPR013059">
    <property type="entry name" value="Trp_tyr_transpt"/>
</dbReference>
<dbReference type="PANTHER" id="PTHR46997">
    <property type="entry name" value="LOW AFFINITY TRYPTOPHAN PERMEASE-RELATED"/>
    <property type="match status" value="1"/>
</dbReference>
<feature type="transmembrane region" description="Helical" evidence="10">
    <location>
        <begin position="349"/>
        <end position="368"/>
    </location>
</feature>
<keyword evidence="9 10" id="KW-0472">Membrane</keyword>
<evidence type="ECO:0000256" key="8">
    <source>
        <dbReference type="ARBA" id="ARBA00022989"/>
    </source>
</evidence>
<feature type="transmembrane region" description="Helical" evidence="10">
    <location>
        <begin position="289"/>
        <end position="314"/>
    </location>
</feature>
<feature type="transmembrane region" description="Helical" evidence="10">
    <location>
        <begin position="51"/>
        <end position="73"/>
    </location>
</feature>
<feature type="transmembrane region" description="Helical" evidence="10">
    <location>
        <begin position="20"/>
        <end position="39"/>
    </location>
</feature>
<feature type="transmembrane region" description="Helical" evidence="10">
    <location>
        <begin position="157"/>
        <end position="175"/>
    </location>
</feature>
<comment type="similarity">
    <text evidence="2 10">Belongs to the amino acid/polyamine transporter 2 family. Mtr/TnaB/TyrP permease subfamily.</text>
</comment>
<evidence type="ECO:0000256" key="10">
    <source>
        <dbReference type="RuleBase" id="RU367149"/>
    </source>
</evidence>
<dbReference type="NCBIfam" id="TIGR00837">
    <property type="entry name" value="araaP"/>
    <property type="match status" value="1"/>
</dbReference>
<dbReference type="RefSeq" id="WP_107285445.1">
    <property type="nucleotide sequence ID" value="NZ_PYMC01000030.1"/>
</dbReference>
<keyword evidence="4 10" id="KW-1003">Cell membrane</keyword>
<comment type="function">
    <text evidence="10">Involved in transporting aromatic amino acids across the cytoplasmic membrane.</text>
</comment>
<dbReference type="Proteomes" id="UP000240904">
    <property type="component" value="Unassembled WGS sequence"/>
</dbReference>
<dbReference type="GO" id="GO:0003333">
    <property type="term" value="P:amino acid transmembrane transport"/>
    <property type="evidence" value="ECO:0007669"/>
    <property type="project" value="InterPro"/>
</dbReference>
<proteinExistence type="inferred from homology"/>
<evidence type="ECO:0000313" key="11">
    <source>
        <dbReference type="EMBL" id="PSV99442.1"/>
    </source>
</evidence>
<dbReference type="InterPro" id="IPR018227">
    <property type="entry name" value="Amino_acid_transport_2"/>
</dbReference>
<comment type="subcellular location">
    <subcellularLocation>
        <location evidence="1 10">Cell inner membrane</location>
        <topology evidence="1 10">Multi-pass membrane protein</topology>
    </subcellularLocation>
</comment>
<dbReference type="GO" id="GO:0015173">
    <property type="term" value="F:aromatic amino acid transmembrane transporter activity"/>
    <property type="evidence" value="ECO:0007669"/>
    <property type="project" value="UniProtKB-UniRule"/>
</dbReference>
<keyword evidence="7 10" id="KW-0029">Amino-acid transport</keyword>
<evidence type="ECO:0000256" key="1">
    <source>
        <dbReference type="ARBA" id="ARBA00004429"/>
    </source>
</evidence>
<feature type="transmembrane region" description="Helical" evidence="10">
    <location>
        <begin position="125"/>
        <end position="145"/>
    </location>
</feature>
<protein>
    <recommendedName>
        <fullName evidence="10">Aromatic amino acid permease</fullName>
    </recommendedName>
</protein>
<organism evidence="11 12">
    <name type="scientific">Photobacterium lipolyticum</name>
    <dbReference type="NCBI Taxonomy" id="266810"/>
    <lineage>
        <taxon>Bacteria</taxon>
        <taxon>Pseudomonadati</taxon>
        <taxon>Pseudomonadota</taxon>
        <taxon>Gammaproteobacteria</taxon>
        <taxon>Vibrionales</taxon>
        <taxon>Vibrionaceae</taxon>
        <taxon>Photobacterium</taxon>
    </lineage>
</organism>
<gene>
    <name evidence="11" type="ORF">C9I89_21840</name>
</gene>
<reference evidence="11 12" key="1">
    <citation type="submission" date="2018-03" db="EMBL/GenBank/DDBJ databases">
        <title>Whole genome sequencing of Histamine producing bacteria.</title>
        <authorList>
            <person name="Butler K."/>
        </authorList>
    </citation>
    <scope>NUCLEOTIDE SEQUENCE [LARGE SCALE GENOMIC DNA]</scope>
    <source>
        <strain evidence="11 12">DSM 16190</strain>
    </source>
</reference>
<dbReference type="PANTHER" id="PTHR46997:SF1">
    <property type="entry name" value="LOW AFFINITY TRYPTOPHAN PERMEASE-RELATED"/>
    <property type="match status" value="1"/>
</dbReference>
<keyword evidence="12" id="KW-1185">Reference proteome</keyword>
<dbReference type="PRINTS" id="PR00166">
    <property type="entry name" value="AROAAPRMEASE"/>
</dbReference>